<dbReference type="InterPro" id="IPR052061">
    <property type="entry name" value="PTE-AB_protein"/>
</dbReference>
<dbReference type="Gene3D" id="3.10.129.10">
    <property type="entry name" value="Hotdog Thioesterase"/>
    <property type="match status" value="1"/>
</dbReference>
<name>A0A8H4QK23_9HELO</name>
<comment type="caution">
    <text evidence="2">The sequence shown here is derived from an EMBL/GenBank/DDBJ whole genome shotgun (WGS) entry which is preliminary data.</text>
</comment>
<evidence type="ECO:0000313" key="2">
    <source>
        <dbReference type="EMBL" id="KAF4612545.1"/>
    </source>
</evidence>
<evidence type="ECO:0000313" key="3">
    <source>
        <dbReference type="Proteomes" id="UP000566819"/>
    </source>
</evidence>
<dbReference type="AlphaFoldDB" id="A0A8H4QK23"/>
<sequence>MNTKHLPRRDPTPEIKAHFASLPWCVALFEDPTLLPYTNATFSSATGTFNSFIGKTLATNDTIIFSQPFLKPPKPESGQYPEVLACLSLGSGVNGHHDTCHGGFVSVLLDEACGNAVLWETPDDKATMTAYLRVDYKKPVRTPGKILCRASVERKEGKKVWVKGSLEDGTGTVYATAETLFIATEQIKPLERL</sequence>
<dbReference type="InterPro" id="IPR006683">
    <property type="entry name" value="Thioestr_dom"/>
</dbReference>
<protein>
    <recommendedName>
        <fullName evidence="1">Thioesterase domain-containing protein</fullName>
    </recommendedName>
</protein>
<proteinExistence type="predicted"/>
<keyword evidence="3" id="KW-1185">Reference proteome</keyword>
<dbReference type="CDD" id="cd03443">
    <property type="entry name" value="PaaI_thioesterase"/>
    <property type="match status" value="1"/>
</dbReference>
<dbReference type="SUPFAM" id="SSF54637">
    <property type="entry name" value="Thioesterase/thiol ester dehydrase-isomerase"/>
    <property type="match status" value="1"/>
</dbReference>
<dbReference type="Proteomes" id="UP000566819">
    <property type="component" value="Unassembled WGS sequence"/>
</dbReference>
<dbReference type="EMBL" id="JAAMPI010002516">
    <property type="protein sequence ID" value="KAF4612545.1"/>
    <property type="molecule type" value="Genomic_DNA"/>
</dbReference>
<dbReference type="InterPro" id="IPR029069">
    <property type="entry name" value="HotDog_dom_sf"/>
</dbReference>
<reference evidence="2 3" key="1">
    <citation type="submission" date="2020-03" db="EMBL/GenBank/DDBJ databases">
        <title>Draft Genome Sequence of Cudoniella acicularis.</title>
        <authorList>
            <person name="Buettner E."/>
            <person name="Kellner H."/>
        </authorList>
    </citation>
    <scope>NUCLEOTIDE SEQUENCE [LARGE SCALE GENOMIC DNA]</scope>
    <source>
        <strain evidence="2 3">DSM 108380</strain>
    </source>
</reference>
<dbReference type="PANTHER" id="PTHR47260">
    <property type="entry name" value="UPF0644 PROTEIN PB2B4.06"/>
    <property type="match status" value="1"/>
</dbReference>
<dbReference type="Pfam" id="PF03061">
    <property type="entry name" value="4HBT"/>
    <property type="match status" value="1"/>
</dbReference>
<organism evidence="2 3">
    <name type="scientific">Cudoniella acicularis</name>
    <dbReference type="NCBI Taxonomy" id="354080"/>
    <lineage>
        <taxon>Eukaryota</taxon>
        <taxon>Fungi</taxon>
        <taxon>Dikarya</taxon>
        <taxon>Ascomycota</taxon>
        <taxon>Pezizomycotina</taxon>
        <taxon>Leotiomycetes</taxon>
        <taxon>Helotiales</taxon>
        <taxon>Tricladiaceae</taxon>
        <taxon>Cudoniella</taxon>
    </lineage>
</organism>
<evidence type="ECO:0000259" key="1">
    <source>
        <dbReference type="Pfam" id="PF03061"/>
    </source>
</evidence>
<dbReference type="OrthoDB" id="506431at2759"/>
<dbReference type="PANTHER" id="PTHR47260:SF3">
    <property type="entry name" value="THIOESTERASE FAMILY PROTEIN (AFU_ORTHOLOGUE AFUA_7G03960)"/>
    <property type="match status" value="1"/>
</dbReference>
<accession>A0A8H4QK23</accession>
<gene>
    <name evidence="2" type="ORF">G7Y89_g15588</name>
</gene>
<feature type="domain" description="Thioesterase" evidence="1">
    <location>
        <begin position="98"/>
        <end position="173"/>
    </location>
</feature>